<evidence type="ECO:0000256" key="1">
    <source>
        <dbReference type="ARBA" id="ARBA00007309"/>
    </source>
</evidence>
<name>A0A915EIR3_9BILA</name>
<dbReference type="InterPro" id="IPR040211">
    <property type="entry name" value="SERF1/2-like"/>
</dbReference>
<evidence type="ECO:0000313" key="4">
    <source>
        <dbReference type="Proteomes" id="UP000887574"/>
    </source>
</evidence>
<evidence type="ECO:0000313" key="5">
    <source>
        <dbReference type="WBParaSite" id="jg6760"/>
    </source>
</evidence>
<organism evidence="4 5">
    <name type="scientific">Ditylenchus dipsaci</name>
    <dbReference type="NCBI Taxonomy" id="166011"/>
    <lineage>
        <taxon>Eukaryota</taxon>
        <taxon>Metazoa</taxon>
        <taxon>Ecdysozoa</taxon>
        <taxon>Nematoda</taxon>
        <taxon>Chromadorea</taxon>
        <taxon>Rhabditida</taxon>
        <taxon>Tylenchina</taxon>
        <taxon>Tylenchomorpha</taxon>
        <taxon>Sphaerularioidea</taxon>
        <taxon>Anguinidae</taxon>
        <taxon>Anguininae</taxon>
        <taxon>Ditylenchus</taxon>
    </lineage>
</organism>
<feature type="domain" description="Small EDRK-rich factor-like N-terminal" evidence="3">
    <location>
        <begin position="1"/>
        <end position="19"/>
    </location>
</feature>
<proteinExistence type="inferred from homology"/>
<feature type="compositionally biased region" description="Basic and acidic residues" evidence="2">
    <location>
        <begin position="1"/>
        <end position="11"/>
    </location>
</feature>
<protein>
    <submittedName>
        <fullName evidence="5">Small EDRK-rich factor-like N-terminal domain-containing protein</fullName>
    </submittedName>
</protein>
<keyword evidence="4" id="KW-1185">Reference proteome</keyword>
<accession>A0A915EIR3</accession>
<comment type="similarity">
    <text evidence="1">Belongs to the SERF family.</text>
</comment>
<evidence type="ECO:0000259" key="3">
    <source>
        <dbReference type="Pfam" id="PF04419"/>
    </source>
</evidence>
<dbReference type="Proteomes" id="UP000887574">
    <property type="component" value="Unplaced"/>
</dbReference>
<feature type="compositionally biased region" description="Polar residues" evidence="2">
    <location>
        <begin position="17"/>
        <end position="27"/>
    </location>
</feature>
<feature type="region of interest" description="Disordered" evidence="2">
    <location>
        <begin position="1"/>
        <end position="77"/>
    </location>
</feature>
<reference evidence="5" key="1">
    <citation type="submission" date="2022-11" db="UniProtKB">
        <authorList>
            <consortium name="WormBaseParasite"/>
        </authorList>
    </citation>
    <scope>IDENTIFICATION</scope>
</reference>
<dbReference type="PANTHER" id="PTHR13596:SF0">
    <property type="entry name" value="SI:CH211-39K3.2-RELATED"/>
    <property type="match status" value="1"/>
</dbReference>
<dbReference type="InterPro" id="IPR007513">
    <property type="entry name" value="SERF-like_N"/>
</dbReference>
<dbReference type="PANTHER" id="PTHR13596">
    <property type="entry name" value="SMALL EDRK-RICH FACTOR 1"/>
    <property type="match status" value="1"/>
</dbReference>
<evidence type="ECO:0000256" key="2">
    <source>
        <dbReference type="SAM" id="MobiDB-lite"/>
    </source>
</evidence>
<dbReference type="WBParaSite" id="jg6760">
    <property type="protein sequence ID" value="jg6760"/>
    <property type="gene ID" value="jg6760"/>
</dbReference>
<dbReference type="Pfam" id="PF04419">
    <property type="entry name" value="SERF-like_N"/>
    <property type="match status" value="1"/>
</dbReference>
<sequence length="77" mass="8519">MTRGNQRDLARAKNAKKQSTVPASQKAGNVGVSTDKRMERDAAAMREKQEKALEKKKAEQEQANSKPKVVKIDPLKA</sequence>
<dbReference type="AlphaFoldDB" id="A0A915EIR3"/>
<feature type="compositionally biased region" description="Basic and acidic residues" evidence="2">
    <location>
        <begin position="34"/>
        <end position="60"/>
    </location>
</feature>